<dbReference type="AlphaFoldDB" id="A0A0F9DF28"/>
<protein>
    <submittedName>
        <fullName evidence="1">Uncharacterized protein</fullName>
    </submittedName>
</protein>
<proteinExistence type="predicted"/>
<gene>
    <name evidence="1" type="ORF">LCGC14_2495970</name>
</gene>
<feature type="non-terminal residue" evidence="1">
    <location>
        <position position="45"/>
    </location>
</feature>
<name>A0A0F9DF28_9ZZZZ</name>
<organism evidence="1">
    <name type="scientific">marine sediment metagenome</name>
    <dbReference type="NCBI Taxonomy" id="412755"/>
    <lineage>
        <taxon>unclassified sequences</taxon>
        <taxon>metagenomes</taxon>
        <taxon>ecological metagenomes</taxon>
    </lineage>
</organism>
<dbReference type="EMBL" id="LAZR01039676">
    <property type="protein sequence ID" value="KKL16401.1"/>
    <property type="molecule type" value="Genomic_DNA"/>
</dbReference>
<accession>A0A0F9DF28</accession>
<comment type="caution">
    <text evidence="1">The sequence shown here is derived from an EMBL/GenBank/DDBJ whole genome shotgun (WGS) entry which is preliminary data.</text>
</comment>
<reference evidence="1" key="1">
    <citation type="journal article" date="2015" name="Nature">
        <title>Complex archaea that bridge the gap between prokaryotes and eukaryotes.</title>
        <authorList>
            <person name="Spang A."/>
            <person name="Saw J.H."/>
            <person name="Jorgensen S.L."/>
            <person name="Zaremba-Niedzwiedzka K."/>
            <person name="Martijn J."/>
            <person name="Lind A.E."/>
            <person name="van Eijk R."/>
            <person name="Schleper C."/>
            <person name="Guy L."/>
            <person name="Ettema T.J."/>
        </authorList>
    </citation>
    <scope>NUCLEOTIDE SEQUENCE</scope>
</reference>
<sequence length="45" mass="4940">MNRLADSQREHDAAIRDLAAILAKVRLGVWAPEVSDLMCTLDGNC</sequence>
<evidence type="ECO:0000313" key="1">
    <source>
        <dbReference type="EMBL" id="KKL16401.1"/>
    </source>
</evidence>